<dbReference type="InterPro" id="IPR002933">
    <property type="entry name" value="Peptidase_M20"/>
</dbReference>
<dbReference type="Gene3D" id="3.40.630.10">
    <property type="entry name" value="Zn peptidases"/>
    <property type="match status" value="1"/>
</dbReference>
<organism evidence="1 2">
    <name type="scientific">Proteiniclasticum ruminis</name>
    <dbReference type="NCBI Taxonomy" id="398199"/>
    <lineage>
        <taxon>Bacteria</taxon>
        <taxon>Bacillati</taxon>
        <taxon>Bacillota</taxon>
        <taxon>Clostridia</taxon>
        <taxon>Eubacteriales</taxon>
        <taxon>Clostridiaceae</taxon>
        <taxon>Proteiniclasticum</taxon>
    </lineage>
</organism>
<dbReference type="AlphaFoldDB" id="A0A1G8NQV1"/>
<reference evidence="1 2" key="1">
    <citation type="submission" date="2016-10" db="EMBL/GenBank/DDBJ databases">
        <authorList>
            <person name="de Groot N.N."/>
        </authorList>
    </citation>
    <scope>NUCLEOTIDE SEQUENCE [LARGE SCALE GENOMIC DNA]</scope>
    <source>
        <strain evidence="1 2">CGMCC 1.5058</strain>
    </source>
</reference>
<sequence>MKLSSRRIIELTKELVNIKSVVGTEEENRVSEKLYEVLSALPYYKEHPEDLFFVENLEDPQRRNSLMAVLKGQKEENSTAVVLIGHIDTVGISDYGALAPYATNPDLLPDKLKKLDLPEAVQKDLESGEYLFGRGVLDMKSGVSMIAHLLEAASGSLSDFSGNLVACFVSDEEGNSRGMLSCVPKLVELKNKEKFHYTVAIDTDYTSTRTLHDNNRYLYAGTVGKLMPSFYIVGKETHVGDPFGGLDANELASELVRKINLNVALSDESMGEVTVPPVTLRLRDLKPEYSVQTNRDAEVYFNYATHGITPEKVLAQLKKEAEESFQSVITKLQAQYNVFTERMHLPKGTLPWKVLVLTYEELFLQVERTFKDLSGHMNAYAEKLLSQGITDEREVSMHMAKELTKISGRKEPLMLLYFSPPYYPHMAVTGETEVEKKLLSILEGFTDENGPHPVVFRKFYPYISDLSYFSLPEAEAVEALKKNMPGFSVSYKLPLEEIRNLSLPVANIGPYGFDAHQYTERIEKEYSFEKLPPIFLNTVLGLLEK</sequence>
<accession>A0A1G8NQV1</accession>
<evidence type="ECO:0000313" key="1">
    <source>
        <dbReference type="EMBL" id="SDI82568.1"/>
    </source>
</evidence>
<dbReference type="InterPro" id="IPR050072">
    <property type="entry name" value="Peptidase_M20A"/>
</dbReference>
<dbReference type="RefSeq" id="WP_031575695.1">
    <property type="nucleotide sequence ID" value="NZ_FNDZ01000004.1"/>
</dbReference>
<dbReference type="InterPro" id="IPR012166">
    <property type="entry name" value="Uncharacterised_RocB"/>
</dbReference>
<dbReference type="EMBL" id="FNDZ01000004">
    <property type="protein sequence ID" value="SDI82568.1"/>
    <property type="molecule type" value="Genomic_DNA"/>
</dbReference>
<dbReference type="PANTHER" id="PTHR43808:SF27">
    <property type="entry name" value="PROTEIN ROCB"/>
    <property type="match status" value="1"/>
</dbReference>
<evidence type="ECO:0000313" key="2">
    <source>
        <dbReference type="Proteomes" id="UP000183255"/>
    </source>
</evidence>
<dbReference type="SUPFAM" id="SSF53187">
    <property type="entry name" value="Zn-dependent exopeptidases"/>
    <property type="match status" value="1"/>
</dbReference>
<protein>
    <submittedName>
        <fullName evidence="1">Arginine utilization protein RocB</fullName>
    </submittedName>
</protein>
<dbReference type="Pfam" id="PF01546">
    <property type="entry name" value="Peptidase_M20"/>
    <property type="match status" value="1"/>
</dbReference>
<dbReference type="PIRSF" id="PIRSF010386">
    <property type="entry name" value="RocB"/>
    <property type="match status" value="1"/>
</dbReference>
<name>A0A1G8NQV1_9CLOT</name>
<dbReference type="PANTHER" id="PTHR43808">
    <property type="entry name" value="ACETYLORNITHINE DEACETYLASE"/>
    <property type="match status" value="1"/>
</dbReference>
<proteinExistence type="predicted"/>
<dbReference type="Proteomes" id="UP000183255">
    <property type="component" value="Unassembled WGS sequence"/>
</dbReference>
<gene>
    <name evidence="1" type="ORF">SAMN05421804_104275</name>
</gene>
<dbReference type="GO" id="GO:0016787">
    <property type="term" value="F:hydrolase activity"/>
    <property type="evidence" value="ECO:0007669"/>
    <property type="project" value="InterPro"/>
</dbReference>